<evidence type="ECO:0000313" key="1">
    <source>
        <dbReference type="EMBL" id="MRN38923.1"/>
    </source>
</evidence>
<evidence type="ECO:0000313" key="2">
    <source>
        <dbReference type="Proteomes" id="UP000486297"/>
    </source>
</evidence>
<keyword evidence="2" id="KW-1185">Reference proteome</keyword>
<dbReference type="EMBL" id="WJXO01000001">
    <property type="protein sequence ID" value="MRN38923.1"/>
    <property type="molecule type" value="Genomic_DNA"/>
</dbReference>
<comment type="caution">
    <text evidence="1">The sequence shown here is derived from an EMBL/GenBank/DDBJ whole genome shotgun (WGS) entry which is preliminary data.</text>
</comment>
<evidence type="ECO:0008006" key="3">
    <source>
        <dbReference type="Google" id="ProtNLM"/>
    </source>
</evidence>
<gene>
    <name evidence="1" type="ORF">GJU80_10670</name>
</gene>
<dbReference type="AlphaFoldDB" id="A0A7X2GZQ5"/>
<reference evidence="1" key="1">
    <citation type="journal article" name="Emerg. Infect. Dis.">
        <title>Two cases of a newly characterized neisseria species.</title>
        <authorList>
            <person name="Mustapha M."/>
            <person name="Lemos A.P.S."/>
            <person name="Harrison L.H."/>
            <person name="Vantyne D."/>
            <person name="Sacchi C.T."/>
        </authorList>
    </citation>
    <scope>NUCLEOTIDE SEQUENCE</scope>
    <source>
        <strain evidence="1">N.95.16</strain>
    </source>
</reference>
<sequence length="503" mass="53822">MKEINTPDKRFVDGNGRDVLGTVVTADWLNAVQGEIVGLITGLNAKVNGAVPNQMYRAIANALAEKANANTTITAGNGLSGGGNLTANRTIALGTPSKITASTNNSVSGTSHTHEIDKASTTTAGVVQLYNGLGSTATDLAATAAVAKQLNEIKATKSTTLAGYGIEDWVVSGISLSSSDNLNSITAKGFYYQAATANASLSNNYPEARAGVLVVSYSGGSMQRYTTIDGHEYVRVFSSSWGRWLRVDGRDAVMTSGSQTIDGEKTFNHRTYHNGGVTFSNSNGDNTGRLGSNTSDTYIENTQTRKFLQLKNDGSLAYSNDPILLQSSLSNAVNSRSSTTPASVAGVKTAYDKAVKAATATRRSYSRTINGTASGHTEQTMRVTGETVISPDGSVVQYFHIKNAKPLWFGFEEAAVGYGNTTAGRLIDIDLWTAMPNKVCYASIQFVRATDTNISQRWQHEASEHKYSWNPRGTNKNKVSFNSRRWAGDSDELIDMVIKVEGY</sequence>
<name>A0A7X2GZQ5_9NEIS</name>
<dbReference type="CDD" id="cd19958">
    <property type="entry name" value="pyocin_knob"/>
    <property type="match status" value="1"/>
</dbReference>
<organism evidence="1 2">
    <name type="scientific">Neisseria brasiliensis</name>
    <dbReference type="NCBI Taxonomy" id="2666100"/>
    <lineage>
        <taxon>Bacteria</taxon>
        <taxon>Pseudomonadati</taxon>
        <taxon>Pseudomonadota</taxon>
        <taxon>Betaproteobacteria</taxon>
        <taxon>Neisseriales</taxon>
        <taxon>Neisseriaceae</taxon>
        <taxon>Neisseria</taxon>
    </lineage>
</organism>
<protein>
    <recommendedName>
        <fullName evidence="3">Phage tail protein</fullName>
    </recommendedName>
</protein>
<dbReference type="RefSeq" id="WP_154143278.1">
    <property type="nucleotide sequence ID" value="NZ_WJXO01000001.1"/>
</dbReference>
<dbReference type="Proteomes" id="UP000486297">
    <property type="component" value="Unassembled WGS sequence"/>
</dbReference>
<proteinExistence type="predicted"/>
<accession>A0A7X2GZQ5</accession>